<dbReference type="HOGENOM" id="CLU_523716_0_0_1"/>
<dbReference type="SUPFAM" id="SSF52821">
    <property type="entry name" value="Rhodanese/Cell cycle control phosphatase"/>
    <property type="match status" value="1"/>
</dbReference>
<feature type="compositionally biased region" description="Pro residues" evidence="1">
    <location>
        <begin position="108"/>
        <end position="128"/>
    </location>
</feature>
<dbReference type="Gene3D" id="3.40.250.10">
    <property type="entry name" value="Rhodanese-like domain"/>
    <property type="match status" value="1"/>
</dbReference>
<sequence length="520" mass="54636">MSSTLSSPTETVASPFSRDATIDAGAGEPRSRRPPPRLGLRTVPTAPARDASQQSPLLSLPSARPFSASDIDGDGSPGFHAELALLESLRMDVRRNLSLRPLRNSPLQQPPPPQPPFHQPARPNPPPLVISDRQQVSPPRSSGHAVAAAVALGSSSSTSSPSLSVSSSSTLSSPCGLTPFHSPRKAPSADDAGDLPGGGYSPFSHSSGAPVLPSSINETTHSPRKALIMPPPDNINPHARATRPCALDPPQLYNILCAPSPQPHLILDTRPSASFLKRHIQHSINLDLGSLISRHGSRNPLESIMALRDFIAYGLQYWDTLMATTPRRRWDGDVILIDDNMTVEPTKSAPDKNHGGASYSLNSPVPREVARSDDASSTAWTFLTMLLPLTRGQVYFPQGGSSALSTALYAQLVRGSTVAAAAIRSGSEGSGSPGVDPSSKGTITASEKEDPEKVISRPPPRGAFTTRPSELSAIKTQAKPTTKDAAAANQRGMDTVSSSSRPAVAPVAVSANPAGAHYAH</sequence>
<dbReference type="InterPro" id="IPR001763">
    <property type="entry name" value="Rhodanese-like_dom"/>
</dbReference>
<keyword evidence="4" id="KW-1185">Reference proteome</keyword>
<dbReference type="PROSITE" id="PS50206">
    <property type="entry name" value="RHODANESE_3"/>
    <property type="match status" value="1"/>
</dbReference>
<dbReference type="AlphaFoldDB" id="A0A067M945"/>
<feature type="compositionally biased region" description="Polar residues" evidence="1">
    <location>
        <begin position="1"/>
        <end position="14"/>
    </location>
</feature>
<feature type="region of interest" description="Disordered" evidence="1">
    <location>
        <begin position="424"/>
        <end position="520"/>
    </location>
</feature>
<evidence type="ECO:0000313" key="3">
    <source>
        <dbReference type="EMBL" id="KDQ11225.1"/>
    </source>
</evidence>
<feature type="compositionally biased region" description="Low complexity" evidence="1">
    <location>
        <begin position="51"/>
        <end position="69"/>
    </location>
</feature>
<evidence type="ECO:0000313" key="4">
    <source>
        <dbReference type="Proteomes" id="UP000027195"/>
    </source>
</evidence>
<evidence type="ECO:0000256" key="1">
    <source>
        <dbReference type="SAM" id="MobiDB-lite"/>
    </source>
</evidence>
<feature type="region of interest" description="Disordered" evidence="1">
    <location>
        <begin position="345"/>
        <end position="366"/>
    </location>
</feature>
<proteinExistence type="predicted"/>
<dbReference type="InterPro" id="IPR036873">
    <property type="entry name" value="Rhodanese-like_dom_sf"/>
</dbReference>
<organism evidence="3 4">
    <name type="scientific">Botryobasidium botryosum (strain FD-172 SS1)</name>
    <dbReference type="NCBI Taxonomy" id="930990"/>
    <lineage>
        <taxon>Eukaryota</taxon>
        <taxon>Fungi</taxon>
        <taxon>Dikarya</taxon>
        <taxon>Basidiomycota</taxon>
        <taxon>Agaricomycotina</taxon>
        <taxon>Agaricomycetes</taxon>
        <taxon>Cantharellales</taxon>
        <taxon>Botryobasidiaceae</taxon>
        <taxon>Botryobasidium</taxon>
    </lineage>
</organism>
<evidence type="ECO:0000259" key="2">
    <source>
        <dbReference type="PROSITE" id="PS50206"/>
    </source>
</evidence>
<gene>
    <name evidence="3" type="ORF">BOTBODRAFT_462499</name>
</gene>
<feature type="domain" description="Rhodanese" evidence="2">
    <location>
        <begin position="260"/>
        <end position="294"/>
    </location>
</feature>
<reference evidence="4" key="1">
    <citation type="journal article" date="2014" name="Proc. Natl. Acad. Sci. U.S.A.">
        <title>Extensive sampling of basidiomycete genomes demonstrates inadequacy of the white-rot/brown-rot paradigm for wood decay fungi.</title>
        <authorList>
            <person name="Riley R."/>
            <person name="Salamov A.A."/>
            <person name="Brown D.W."/>
            <person name="Nagy L.G."/>
            <person name="Floudas D."/>
            <person name="Held B.W."/>
            <person name="Levasseur A."/>
            <person name="Lombard V."/>
            <person name="Morin E."/>
            <person name="Otillar R."/>
            <person name="Lindquist E.A."/>
            <person name="Sun H."/>
            <person name="LaButti K.M."/>
            <person name="Schmutz J."/>
            <person name="Jabbour D."/>
            <person name="Luo H."/>
            <person name="Baker S.E."/>
            <person name="Pisabarro A.G."/>
            <person name="Walton J.D."/>
            <person name="Blanchette R.A."/>
            <person name="Henrissat B."/>
            <person name="Martin F."/>
            <person name="Cullen D."/>
            <person name="Hibbett D.S."/>
            <person name="Grigoriev I.V."/>
        </authorList>
    </citation>
    <scope>NUCLEOTIDE SEQUENCE [LARGE SCALE GENOMIC DNA]</scope>
    <source>
        <strain evidence="4">FD-172 SS1</strain>
    </source>
</reference>
<dbReference type="EMBL" id="KL198060">
    <property type="protein sequence ID" value="KDQ11225.1"/>
    <property type="molecule type" value="Genomic_DNA"/>
</dbReference>
<feature type="compositionally biased region" description="Polar residues" evidence="1">
    <location>
        <begin position="466"/>
        <end position="480"/>
    </location>
</feature>
<dbReference type="InParanoid" id="A0A067M945"/>
<feature type="compositionally biased region" description="Low complexity" evidence="1">
    <location>
        <begin position="496"/>
        <end position="514"/>
    </location>
</feature>
<dbReference type="Proteomes" id="UP000027195">
    <property type="component" value="Unassembled WGS sequence"/>
</dbReference>
<feature type="region of interest" description="Disordered" evidence="1">
    <location>
        <begin position="1"/>
        <end position="79"/>
    </location>
</feature>
<protein>
    <recommendedName>
        <fullName evidence="2">Rhodanese domain-containing protein</fullName>
    </recommendedName>
</protein>
<feature type="compositionally biased region" description="Basic and acidic residues" evidence="1">
    <location>
        <begin position="446"/>
        <end position="455"/>
    </location>
</feature>
<feature type="compositionally biased region" description="Low complexity" evidence="1">
    <location>
        <begin position="141"/>
        <end position="179"/>
    </location>
</feature>
<feature type="region of interest" description="Disordered" evidence="1">
    <location>
        <begin position="102"/>
        <end position="233"/>
    </location>
</feature>
<accession>A0A067M945</accession>
<name>A0A067M945_BOTB1</name>